<keyword evidence="16" id="KW-0594">Phospholipid biosynthesis</keyword>
<evidence type="ECO:0000256" key="12">
    <source>
        <dbReference type="ARBA" id="ARBA00022695"/>
    </source>
</evidence>
<name>A0A9D0ZBN5_9FIRM</name>
<feature type="transmembrane region" description="Helical" evidence="19">
    <location>
        <begin position="53"/>
        <end position="70"/>
    </location>
</feature>
<evidence type="ECO:0000256" key="6">
    <source>
        <dbReference type="ARBA" id="ARBA00012487"/>
    </source>
</evidence>
<feature type="transmembrane region" description="Helical" evidence="19">
    <location>
        <begin position="205"/>
        <end position="225"/>
    </location>
</feature>
<feature type="transmembrane region" description="Helical" evidence="19">
    <location>
        <begin position="173"/>
        <end position="193"/>
    </location>
</feature>
<keyword evidence="13 19" id="KW-1133">Transmembrane helix</keyword>
<keyword evidence="11 18" id="KW-0812">Transmembrane</keyword>
<comment type="caution">
    <text evidence="20">The sequence shown here is derived from an EMBL/GenBank/DDBJ whole genome shotgun (WGS) entry which is preliminary data.</text>
</comment>
<feature type="transmembrane region" description="Helical" evidence="19">
    <location>
        <begin position="245"/>
        <end position="265"/>
    </location>
</feature>
<comment type="pathway">
    <text evidence="4">Lipid metabolism.</text>
</comment>
<dbReference type="EMBL" id="DVFJ01000036">
    <property type="protein sequence ID" value="HIQ72445.1"/>
    <property type="molecule type" value="Genomic_DNA"/>
</dbReference>
<keyword evidence="8" id="KW-1003">Cell membrane</keyword>
<dbReference type="Proteomes" id="UP000886887">
    <property type="component" value="Unassembled WGS sequence"/>
</dbReference>
<evidence type="ECO:0000256" key="15">
    <source>
        <dbReference type="ARBA" id="ARBA00023136"/>
    </source>
</evidence>
<evidence type="ECO:0000256" key="8">
    <source>
        <dbReference type="ARBA" id="ARBA00022475"/>
    </source>
</evidence>
<dbReference type="GO" id="GO:0004605">
    <property type="term" value="F:phosphatidate cytidylyltransferase activity"/>
    <property type="evidence" value="ECO:0007669"/>
    <property type="project" value="UniProtKB-EC"/>
</dbReference>
<dbReference type="EC" id="2.7.7.41" evidence="6 18"/>
<protein>
    <recommendedName>
        <fullName evidence="7 18">Phosphatidate cytidylyltransferase</fullName>
        <ecNumber evidence="6 18">2.7.7.41</ecNumber>
    </recommendedName>
</protein>
<keyword evidence="9" id="KW-0444">Lipid biosynthesis</keyword>
<dbReference type="Pfam" id="PF01148">
    <property type="entry name" value="CTP_transf_1"/>
    <property type="match status" value="1"/>
</dbReference>
<evidence type="ECO:0000313" key="20">
    <source>
        <dbReference type="EMBL" id="HIQ72445.1"/>
    </source>
</evidence>
<keyword evidence="15 19" id="KW-0472">Membrane</keyword>
<comment type="subcellular location">
    <subcellularLocation>
        <location evidence="2">Cell membrane</location>
        <topology evidence="2">Multi-pass membrane protein</topology>
    </subcellularLocation>
</comment>
<dbReference type="GO" id="GO:0005886">
    <property type="term" value="C:plasma membrane"/>
    <property type="evidence" value="ECO:0007669"/>
    <property type="project" value="UniProtKB-SubCell"/>
</dbReference>
<accession>A0A9D0ZBN5</accession>
<proteinExistence type="inferred from homology"/>
<reference evidence="20" key="1">
    <citation type="submission" date="2020-10" db="EMBL/GenBank/DDBJ databases">
        <authorList>
            <person name="Gilroy R."/>
        </authorList>
    </citation>
    <scope>NUCLEOTIDE SEQUENCE</scope>
    <source>
        <strain evidence="20">ChiSxjej2B14-6234</strain>
    </source>
</reference>
<dbReference type="AlphaFoldDB" id="A0A9D0ZBN5"/>
<feature type="transmembrane region" description="Helical" evidence="19">
    <location>
        <begin position="130"/>
        <end position="153"/>
    </location>
</feature>
<evidence type="ECO:0000313" key="21">
    <source>
        <dbReference type="Proteomes" id="UP000886887"/>
    </source>
</evidence>
<feature type="transmembrane region" description="Helical" evidence="19">
    <location>
        <begin position="75"/>
        <end position="92"/>
    </location>
</feature>
<evidence type="ECO:0000256" key="4">
    <source>
        <dbReference type="ARBA" id="ARBA00005189"/>
    </source>
</evidence>
<evidence type="ECO:0000256" key="17">
    <source>
        <dbReference type="ARBA" id="ARBA00023264"/>
    </source>
</evidence>
<evidence type="ECO:0000256" key="2">
    <source>
        <dbReference type="ARBA" id="ARBA00004651"/>
    </source>
</evidence>
<keyword evidence="17" id="KW-1208">Phospholipid metabolism</keyword>
<evidence type="ECO:0000256" key="5">
    <source>
        <dbReference type="ARBA" id="ARBA00010185"/>
    </source>
</evidence>
<evidence type="ECO:0000256" key="7">
    <source>
        <dbReference type="ARBA" id="ARBA00019373"/>
    </source>
</evidence>
<keyword evidence="12 18" id="KW-0548">Nucleotidyltransferase</keyword>
<evidence type="ECO:0000256" key="14">
    <source>
        <dbReference type="ARBA" id="ARBA00023098"/>
    </source>
</evidence>
<keyword evidence="10 18" id="KW-0808">Transferase</keyword>
<evidence type="ECO:0000256" key="19">
    <source>
        <dbReference type="SAM" id="Phobius"/>
    </source>
</evidence>
<dbReference type="GO" id="GO:0016024">
    <property type="term" value="P:CDP-diacylglycerol biosynthetic process"/>
    <property type="evidence" value="ECO:0007669"/>
    <property type="project" value="TreeGrafter"/>
</dbReference>
<feature type="transmembrane region" description="Helical" evidence="19">
    <location>
        <begin position="104"/>
        <end position="123"/>
    </location>
</feature>
<evidence type="ECO:0000256" key="10">
    <source>
        <dbReference type="ARBA" id="ARBA00022679"/>
    </source>
</evidence>
<evidence type="ECO:0000256" key="1">
    <source>
        <dbReference type="ARBA" id="ARBA00001698"/>
    </source>
</evidence>
<feature type="transmembrane region" description="Helical" evidence="19">
    <location>
        <begin position="12"/>
        <end position="38"/>
    </location>
</feature>
<comment type="catalytic activity">
    <reaction evidence="1 18">
        <text>a 1,2-diacyl-sn-glycero-3-phosphate + CTP + H(+) = a CDP-1,2-diacyl-sn-glycerol + diphosphate</text>
        <dbReference type="Rhea" id="RHEA:16229"/>
        <dbReference type="ChEBI" id="CHEBI:15378"/>
        <dbReference type="ChEBI" id="CHEBI:33019"/>
        <dbReference type="ChEBI" id="CHEBI:37563"/>
        <dbReference type="ChEBI" id="CHEBI:58332"/>
        <dbReference type="ChEBI" id="CHEBI:58608"/>
        <dbReference type="EC" id="2.7.7.41"/>
    </reaction>
</comment>
<keyword evidence="14" id="KW-0443">Lipid metabolism</keyword>
<evidence type="ECO:0000256" key="9">
    <source>
        <dbReference type="ARBA" id="ARBA00022516"/>
    </source>
</evidence>
<evidence type="ECO:0000256" key="13">
    <source>
        <dbReference type="ARBA" id="ARBA00022989"/>
    </source>
</evidence>
<evidence type="ECO:0000256" key="11">
    <source>
        <dbReference type="ARBA" id="ARBA00022692"/>
    </source>
</evidence>
<dbReference type="PROSITE" id="PS01315">
    <property type="entry name" value="CDS"/>
    <property type="match status" value="1"/>
</dbReference>
<evidence type="ECO:0000256" key="3">
    <source>
        <dbReference type="ARBA" id="ARBA00005119"/>
    </source>
</evidence>
<dbReference type="PANTHER" id="PTHR46382">
    <property type="entry name" value="PHOSPHATIDATE CYTIDYLYLTRANSFERASE"/>
    <property type="match status" value="1"/>
</dbReference>
<dbReference type="PANTHER" id="PTHR46382:SF1">
    <property type="entry name" value="PHOSPHATIDATE CYTIDYLYLTRANSFERASE"/>
    <property type="match status" value="1"/>
</dbReference>
<reference evidence="20" key="2">
    <citation type="journal article" date="2021" name="PeerJ">
        <title>Extensive microbial diversity within the chicken gut microbiome revealed by metagenomics and culture.</title>
        <authorList>
            <person name="Gilroy R."/>
            <person name="Ravi A."/>
            <person name="Getino M."/>
            <person name="Pursley I."/>
            <person name="Horton D.L."/>
            <person name="Alikhan N.F."/>
            <person name="Baker D."/>
            <person name="Gharbi K."/>
            <person name="Hall N."/>
            <person name="Watson M."/>
            <person name="Adriaenssens E.M."/>
            <person name="Foster-Nyarko E."/>
            <person name="Jarju S."/>
            <person name="Secka A."/>
            <person name="Antonio M."/>
            <person name="Oren A."/>
            <person name="Chaudhuri R.R."/>
            <person name="La Ragione R."/>
            <person name="Hildebrand F."/>
            <person name="Pallen M.J."/>
        </authorList>
    </citation>
    <scope>NUCLEOTIDE SEQUENCE</scope>
    <source>
        <strain evidence="20">ChiSxjej2B14-6234</strain>
    </source>
</reference>
<evidence type="ECO:0000256" key="16">
    <source>
        <dbReference type="ARBA" id="ARBA00023209"/>
    </source>
</evidence>
<comment type="similarity">
    <text evidence="5 18">Belongs to the CDS family.</text>
</comment>
<dbReference type="InterPro" id="IPR000374">
    <property type="entry name" value="PC_trans"/>
</dbReference>
<organism evidence="20 21">
    <name type="scientific">Candidatus Onthenecus intestinigallinarum</name>
    <dbReference type="NCBI Taxonomy" id="2840875"/>
    <lineage>
        <taxon>Bacteria</taxon>
        <taxon>Bacillati</taxon>
        <taxon>Bacillota</taxon>
        <taxon>Clostridia</taxon>
        <taxon>Eubacteriales</taxon>
        <taxon>Candidatus Onthenecus</taxon>
    </lineage>
</organism>
<comment type="pathway">
    <text evidence="3 18">Phospholipid metabolism; CDP-diacylglycerol biosynthesis; CDP-diacylglycerol from sn-glycerol 3-phosphate: step 3/3.</text>
</comment>
<evidence type="ECO:0000256" key="18">
    <source>
        <dbReference type="RuleBase" id="RU003938"/>
    </source>
</evidence>
<gene>
    <name evidence="20" type="ORF">IAB73_09605</name>
</gene>
<sequence length="267" mass="28562">MVQRIITGVVGISALIAILYVRGWVSSLAVTLICLLGLYEEYQAFKTGGHRPAAWPGLCAALLLWPAYAWKGPNGILPLLVLAMLLTMLWIVRRKEPSWIDAAASLYPLLTVFLPMSLFLILLDGKRFPVGITLVVLTFVISFAGDIFAYFIGSFFGWHKLCPAVSPKKTVEGSIAGLVGGVLTCIAAFYLCARGGLPTPGAIDVVVLALIGGVAGQVGDLTASLVKRHCGIKDFGSIFPGHGGIMDRMDSVLFTLVVVCAYCLLYV</sequence>